<keyword evidence="4" id="KW-0862">Zinc</keyword>
<protein>
    <submittedName>
        <fullName evidence="7">Matrixin family metalloprotease</fullName>
        <ecNumber evidence="7">3.4.24.-</ecNumber>
    </submittedName>
</protein>
<dbReference type="InterPro" id="IPR001818">
    <property type="entry name" value="Pept_M10_metallopeptidase"/>
</dbReference>
<dbReference type="InterPro" id="IPR024079">
    <property type="entry name" value="MetalloPept_cat_dom_sf"/>
</dbReference>
<dbReference type="RefSeq" id="WP_137631943.1">
    <property type="nucleotide sequence ID" value="NZ_BJDO01000108.1"/>
</dbReference>
<feature type="chain" id="PRO_5047265237" evidence="5">
    <location>
        <begin position="31"/>
        <end position="355"/>
    </location>
</feature>
<evidence type="ECO:0000313" key="7">
    <source>
        <dbReference type="EMBL" id="MFC6254679.1"/>
    </source>
</evidence>
<evidence type="ECO:0000256" key="5">
    <source>
        <dbReference type="SAM" id="SignalP"/>
    </source>
</evidence>
<keyword evidence="8" id="KW-1185">Reference proteome</keyword>
<dbReference type="EC" id="3.4.24.-" evidence="7"/>
<evidence type="ECO:0000256" key="1">
    <source>
        <dbReference type="ARBA" id="ARBA00022670"/>
    </source>
</evidence>
<feature type="signal peptide" evidence="5">
    <location>
        <begin position="1"/>
        <end position="30"/>
    </location>
</feature>
<dbReference type="EMBL" id="JBHSSA010000073">
    <property type="protein sequence ID" value="MFC6254679.1"/>
    <property type="molecule type" value="Genomic_DNA"/>
</dbReference>
<name>A0ABW1TAA7_9LACO</name>
<keyword evidence="2" id="KW-0479">Metal-binding</keyword>
<keyword evidence="5" id="KW-0732">Signal</keyword>
<sequence>MNTTLKNILVSGAVITSFISLMGVATNASAAMTPQEVSPDGYGVRYENPKASFYNKSSSDRYRDIWRAARDNWNGTGAFTWTETSNVNSRTYTSSVSESTGQWVDATGMTTYRVHIDANNPAWQTGATILLNRYNLDKYNYTNTERAAVATHEMGHAIGLDHNSEATSIMNPAPREQHIVQDDINGVNHIYEGSALRSTDAESDTPTDVKNHLYSTQINYVKDYSNESGIQALKADSDMIVVGTVKDSQSHDDFSQDKENHYTTHKLDVSESLKGNTAESLSFYQSGTDKVDIVNSQLLKDGDRVMVVLHKDDDGNLHVMNDGQGIFVSNGTKTRTTETFTRVSDKHIVTMDMLK</sequence>
<gene>
    <name evidence="7" type="ORF">ACFP1H_08790</name>
</gene>
<evidence type="ECO:0000313" key="8">
    <source>
        <dbReference type="Proteomes" id="UP001596190"/>
    </source>
</evidence>
<dbReference type="GO" id="GO:0008237">
    <property type="term" value="F:metallopeptidase activity"/>
    <property type="evidence" value="ECO:0007669"/>
    <property type="project" value="UniProtKB-KW"/>
</dbReference>
<keyword evidence="1" id="KW-0645">Protease</keyword>
<evidence type="ECO:0000256" key="2">
    <source>
        <dbReference type="ARBA" id="ARBA00022723"/>
    </source>
</evidence>
<accession>A0ABW1TAA7</accession>
<dbReference type="Proteomes" id="UP001596190">
    <property type="component" value="Unassembled WGS sequence"/>
</dbReference>
<keyword evidence="3 7" id="KW-0378">Hydrolase</keyword>
<evidence type="ECO:0000259" key="6">
    <source>
        <dbReference type="Pfam" id="PF00413"/>
    </source>
</evidence>
<dbReference type="CDD" id="cd04268">
    <property type="entry name" value="ZnMc_MMP_like"/>
    <property type="match status" value="1"/>
</dbReference>
<dbReference type="SUPFAM" id="SSF55486">
    <property type="entry name" value="Metalloproteases ('zincins'), catalytic domain"/>
    <property type="match status" value="1"/>
</dbReference>
<keyword evidence="7" id="KW-0482">Metalloprotease</keyword>
<feature type="domain" description="Peptidase M10 metallopeptidase" evidence="6">
    <location>
        <begin position="113"/>
        <end position="191"/>
    </location>
</feature>
<evidence type="ECO:0000256" key="3">
    <source>
        <dbReference type="ARBA" id="ARBA00022801"/>
    </source>
</evidence>
<evidence type="ECO:0000256" key="4">
    <source>
        <dbReference type="ARBA" id="ARBA00022833"/>
    </source>
</evidence>
<proteinExistence type="predicted"/>
<reference evidence="8" key="1">
    <citation type="journal article" date="2019" name="Int. J. Syst. Evol. Microbiol.">
        <title>The Global Catalogue of Microorganisms (GCM) 10K type strain sequencing project: providing services to taxonomists for standard genome sequencing and annotation.</title>
        <authorList>
            <consortium name="The Broad Institute Genomics Platform"/>
            <consortium name="The Broad Institute Genome Sequencing Center for Infectious Disease"/>
            <person name="Wu L."/>
            <person name="Ma J."/>
        </authorList>
    </citation>
    <scope>NUCLEOTIDE SEQUENCE [LARGE SCALE GENOMIC DNA]</scope>
    <source>
        <strain evidence="8">CCM 8950</strain>
    </source>
</reference>
<organism evidence="7 8">
    <name type="scientific">Secundilactobacillus hailunensis</name>
    <dbReference type="NCBI Taxonomy" id="2559923"/>
    <lineage>
        <taxon>Bacteria</taxon>
        <taxon>Bacillati</taxon>
        <taxon>Bacillota</taxon>
        <taxon>Bacilli</taxon>
        <taxon>Lactobacillales</taxon>
        <taxon>Lactobacillaceae</taxon>
        <taxon>Secundilactobacillus</taxon>
    </lineage>
</organism>
<dbReference type="Pfam" id="PF00413">
    <property type="entry name" value="Peptidase_M10"/>
    <property type="match status" value="1"/>
</dbReference>
<comment type="caution">
    <text evidence="7">The sequence shown here is derived from an EMBL/GenBank/DDBJ whole genome shotgun (WGS) entry which is preliminary data.</text>
</comment>
<dbReference type="Gene3D" id="3.40.390.10">
    <property type="entry name" value="Collagenase (Catalytic Domain)"/>
    <property type="match status" value="1"/>
</dbReference>